<dbReference type="EMBL" id="JAPFFF010000008">
    <property type="protein sequence ID" value="KAK8884935.1"/>
    <property type="molecule type" value="Genomic_DNA"/>
</dbReference>
<keyword evidence="3" id="KW-1185">Reference proteome</keyword>
<evidence type="ECO:0000313" key="3">
    <source>
        <dbReference type="Proteomes" id="UP001470230"/>
    </source>
</evidence>
<proteinExistence type="predicted"/>
<evidence type="ECO:0008006" key="4">
    <source>
        <dbReference type="Google" id="ProtNLM"/>
    </source>
</evidence>
<dbReference type="Proteomes" id="UP001470230">
    <property type="component" value="Unassembled WGS sequence"/>
</dbReference>
<name>A0ABR2K1F3_9EUKA</name>
<gene>
    <name evidence="2" type="ORF">M9Y10_044058</name>
</gene>
<keyword evidence="1" id="KW-0812">Transmembrane</keyword>
<keyword evidence="1" id="KW-1133">Transmembrane helix</keyword>
<reference evidence="2 3" key="1">
    <citation type="submission" date="2024-04" db="EMBL/GenBank/DDBJ databases">
        <title>Tritrichomonas musculus Genome.</title>
        <authorList>
            <person name="Alves-Ferreira E."/>
            <person name="Grigg M."/>
            <person name="Lorenzi H."/>
            <person name="Galac M."/>
        </authorList>
    </citation>
    <scope>NUCLEOTIDE SEQUENCE [LARGE SCALE GENOMIC DNA]</scope>
    <source>
        <strain evidence="2 3">EAF2021</strain>
    </source>
</reference>
<comment type="caution">
    <text evidence="2">The sequence shown here is derived from an EMBL/GenBank/DDBJ whole genome shotgun (WGS) entry which is preliminary data.</text>
</comment>
<keyword evidence="1" id="KW-0472">Membrane</keyword>
<organism evidence="2 3">
    <name type="scientific">Tritrichomonas musculus</name>
    <dbReference type="NCBI Taxonomy" id="1915356"/>
    <lineage>
        <taxon>Eukaryota</taxon>
        <taxon>Metamonada</taxon>
        <taxon>Parabasalia</taxon>
        <taxon>Tritrichomonadida</taxon>
        <taxon>Tritrichomonadidae</taxon>
        <taxon>Tritrichomonas</taxon>
    </lineage>
</organism>
<protein>
    <recommendedName>
        <fullName evidence="4">O-fucosyltransferase family protein</fullName>
    </recommendedName>
</protein>
<accession>A0ABR2K1F3</accession>
<sequence length="402" mass="45973">MNFFSFFRKGKKKFIFVFLINTIILFIALLIFQNILPSSNNIVHIFDPFQYHEHFSLPHRDIKQYTLPDVPISEISENETLNASIYFSYPNNSRGIVPCDNFESEIRCDELFLAMKSLNSSFFSKKYLFIELSKDDKKAIMSLHFAFVLSVTLRRRLIVIKSPFKLPKIFTRIPKNQKNMTKLKTLKSSLFSHCDLNRILNIKSKSILLKGDWNIIDLLLSPNISEVIPPPFNTHGMFLLTRLMNFTKSVYLPADQLQIGLAIEFKPDEISLLKVIQHLSEGYSNCLIHLYSPSINLQDIISLLKLNLNIQINIIKKLDIEAVNTLVQCDKFIGSLGFFSSHILNQIRGRGGIWLDPRNTMIIETSSSQSGLLFLIGKTSANDLMCPGGAAAFQHFLLFNAI</sequence>
<feature type="transmembrane region" description="Helical" evidence="1">
    <location>
        <begin position="14"/>
        <end position="32"/>
    </location>
</feature>
<evidence type="ECO:0000256" key="1">
    <source>
        <dbReference type="SAM" id="Phobius"/>
    </source>
</evidence>
<evidence type="ECO:0000313" key="2">
    <source>
        <dbReference type="EMBL" id="KAK8884935.1"/>
    </source>
</evidence>